<comment type="cofactor">
    <cofactor evidence="7">
        <name>Mg(2+)</name>
        <dbReference type="ChEBI" id="CHEBI:18420"/>
    </cofactor>
</comment>
<evidence type="ECO:0000313" key="9">
    <source>
        <dbReference type="Proteomes" id="UP000554054"/>
    </source>
</evidence>
<evidence type="ECO:0000256" key="7">
    <source>
        <dbReference type="PIRSR" id="PIRSR600715-1"/>
    </source>
</evidence>
<dbReference type="Proteomes" id="UP000554054">
    <property type="component" value="Unassembled WGS sequence"/>
</dbReference>
<evidence type="ECO:0000256" key="4">
    <source>
        <dbReference type="ARBA" id="ARBA00022692"/>
    </source>
</evidence>
<feature type="binding site" evidence="7">
    <location>
        <position position="33"/>
    </location>
    <ligand>
        <name>Mg(2+)</name>
        <dbReference type="ChEBI" id="CHEBI:18420"/>
    </ligand>
</feature>
<organism evidence="8 9">
    <name type="scientific">Janibacter cremeus</name>
    <dbReference type="NCBI Taxonomy" id="1285192"/>
    <lineage>
        <taxon>Bacteria</taxon>
        <taxon>Bacillati</taxon>
        <taxon>Actinomycetota</taxon>
        <taxon>Actinomycetes</taxon>
        <taxon>Micrococcales</taxon>
        <taxon>Intrasporangiaceae</taxon>
        <taxon>Janibacter</taxon>
    </lineage>
</organism>
<evidence type="ECO:0000256" key="5">
    <source>
        <dbReference type="ARBA" id="ARBA00022989"/>
    </source>
</evidence>
<dbReference type="Pfam" id="PF00953">
    <property type="entry name" value="Glycos_transf_4"/>
    <property type="match status" value="1"/>
</dbReference>
<protein>
    <submittedName>
        <fullName evidence="8">UDP-N-acetylmuramyl pentapeptide phosphotransferase/UDP-N-acetylglucosamine-1-phosphate transferase</fullName>
    </submittedName>
</protein>
<sequence length="222" mass="22961">MAGQLAAGATLGGTGWDRVLSGVATAGIVNVTNFMDGINGISSLTGLVWGVNALTLSRTGSDLSIIGALVAGGSTGFLPHNAPRARLFLGDVGSYALGGAFAAGVLSRPSLPERQQAAAPLLLYGLDAAQALAHRYRTDQPLGVAHRDHVYQQLVDAGLNQISVALFHAICAAGIASAHRLRTRYAVTTVIAVSAGYLAAPHIHRRFSKLNLANADETELDE</sequence>
<dbReference type="AlphaFoldDB" id="A0A852VRQ5"/>
<dbReference type="GO" id="GO:0016780">
    <property type="term" value="F:phosphotransferase activity, for other substituted phosphate groups"/>
    <property type="evidence" value="ECO:0007669"/>
    <property type="project" value="InterPro"/>
</dbReference>
<dbReference type="GO" id="GO:0009103">
    <property type="term" value="P:lipopolysaccharide biosynthetic process"/>
    <property type="evidence" value="ECO:0007669"/>
    <property type="project" value="TreeGrafter"/>
</dbReference>
<dbReference type="GO" id="GO:0046872">
    <property type="term" value="F:metal ion binding"/>
    <property type="evidence" value="ECO:0007669"/>
    <property type="project" value="UniProtKB-KW"/>
</dbReference>
<comment type="subcellular location">
    <subcellularLocation>
        <location evidence="1">Cell membrane</location>
        <topology evidence="1">Multi-pass membrane protein</topology>
    </subcellularLocation>
</comment>
<keyword evidence="5" id="KW-1133">Transmembrane helix</keyword>
<evidence type="ECO:0000256" key="1">
    <source>
        <dbReference type="ARBA" id="ARBA00004651"/>
    </source>
</evidence>
<evidence type="ECO:0000256" key="2">
    <source>
        <dbReference type="ARBA" id="ARBA00022475"/>
    </source>
</evidence>
<keyword evidence="7" id="KW-0479">Metal-binding</keyword>
<evidence type="ECO:0000256" key="6">
    <source>
        <dbReference type="ARBA" id="ARBA00023136"/>
    </source>
</evidence>
<dbReference type="EMBL" id="JACCAE010000001">
    <property type="protein sequence ID" value="NYF97383.1"/>
    <property type="molecule type" value="Genomic_DNA"/>
</dbReference>
<dbReference type="GO" id="GO:0071555">
    <property type="term" value="P:cell wall organization"/>
    <property type="evidence" value="ECO:0007669"/>
    <property type="project" value="TreeGrafter"/>
</dbReference>
<evidence type="ECO:0000313" key="8">
    <source>
        <dbReference type="EMBL" id="NYF97383.1"/>
    </source>
</evidence>
<gene>
    <name evidence="8" type="ORF">BJY20_000775</name>
</gene>
<dbReference type="PANTHER" id="PTHR22926">
    <property type="entry name" value="PHOSPHO-N-ACETYLMURAMOYL-PENTAPEPTIDE-TRANSFERASE"/>
    <property type="match status" value="1"/>
</dbReference>
<reference evidence="8 9" key="1">
    <citation type="submission" date="2020-07" db="EMBL/GenBank/DDBJ databases">
        <title>Sequencing the genomes of 1000 actinobacteria strains.</title>
        <authorList>
            <person name="Klenk H.-P."/>
        </authorList>
    </citation>
    <scope>NUCLEOTIDE SEQUENCE [LARGE SCALE GENOMIC DNA]</scope>
    <source>
        <strain evidence="8 9">DSM 26154</strain>
    </source>
</reference>
<accession>A0A852VRQ5</accession>
<keyword evidence="9" id="KW-1185">Reference proteome</keyword>
<dbReference type="GO" id="GO:0005886">
    <property type="term" value="C:plasma membrane"/>
    <property type="evidence" value="ECO:0007669"/>
    <property type="project" value="UniProtKB-SubCell"/>
</dbReference>
<dbReference type="GO" id="GO:0044038">
    <property type="term" value="P:cell wall macromolecule biosynthetic process"/>
    <property type="evidence" value="ECO:0007669"/>
    <property type="project" value="TreeGrafter"/>
</dbReference>
<dbReference type="PANTHER" id="PTHR22926:SF3">
    <property type="entry name" value="UNDECAPRENYL-PHOSPHATE ALPHA-N-ACETYLGLUCOSAMINYL 1-PHOSPHATE TRANSFERASE"/>
    <property type="match status" value="1"/>
</dbReference>
<name>A0A852VRQ5_9MICO</name>
<proteinExistence type="predicted"/>
<feature type="binding site" evidence="7">
    <location>
        <position position="91"/>
    </location>
    <ligand>
        <name>Mg(2+)</name>
        <dbReference type="ChEBI" id="CHEBI:18420"/>
    </ligand>
</feature>
<keyword evidence="2" id="KW-1003">Cell membrane</keyword>
<keyword evidence="3 8" id="KW-0808">Transferase</keyword>
<evidence type="ECO:0000256" key="3">
    <source>
        <dbReference type="ARBA" id="ARBA00022679"/>
    </source>
</evidence>
<keyword evidence="7" id="KW-0460">Magnesium</keyword>
<dbReference type="InterPro" id="IPR000715">
    <property type="entry name" value="Glycosyl_transferase_4"/>
</dbReference>
<comment type="caution">
    <text evidence="8">The sequence shown here is derived from an EMBL/GenBank/DDBJ whole genome shotgun (WGS) entry which is preliminary data.</text>
</comment>
<keyword evidence="6" id="KW-0472">Membrane</keyword>
<keyword evidence="4" id="KW-0812">Transmembrane</keyword>